<sequence>MAKGLLTGDLVNARSIQPPSPNNVPSLRDAQTHPLFARVSNEVRQQLHSLLRFSQAEKNSALQNRSRETSRGRPHAAPTLSHNAVGREAERRENGENTEEAKAKMEQMEENKEMEKDNDEDEVANDTSTKKRRQYERE</sequence>
<dbReference type="EMBL" id="VSRR010001335">
    <property type="protein sequence ID" value="MPC24487.1"/>
    <property type="molecule type" value="Genomic_DNA"/>
</dbReference>
<dbReference type="Proteomes" id="UP000324222">
    <property type="component" value="Unassembled WGS sequence"/>
</dbReference>
<protein>
    <submittedName>
        <fullName evidence="2">Uncharacterized protein</fullName>
    </submittedName>
</protein>
<dbReference type="AlphaFoldDB" id="A0A5B7DTV0"/>
<comment type="caution">
    <text evidence="2">The sequence shown here is derived from an EMBL/GenBank/DDBJ whole genome shotgun (WGS) entry which is preliminary data.</text>
</comment>
<accession>A0A5B7DTV0</accession>
<gene>
    <name evidence="2" type="ORF">E2C01_017568</name>
</gene>
<name>A0A5B7DTV0_PORTR</name>
<feature type="region of interest" description="Disordered" evidence="1">
    <location>
        <begin position="54"/>
        <end position="138"/>
    </location>
</feature>
<feature type="region of interest" description="Disordered" evidence="1">
    <location>
        <begin position="1"/>
        <end position="33"/>
    </location>
</feature>
<evidence type="ECO:0000256" key="1">
    <source>
        <dbReference type="SAM" id="MobiDB-lite"/>
    </source>
</evidence>
<keyword evidence="3" id="KW-1185">Reference proteome</keyword>
<evidence type="ECO:0000313" key="3">
    <source>
        <dbReference type="Proteomes" id="UP000324222"/>
    </source>
</evidence>
<proteinExistence type="predicted"/>
<feature type="compositionally biased region" description="Basic and acidic residues" evidence="1">
    <location>
        <begin position="85"/>
        <end position="115"/>
    </location>
</feature>
<organism evidence="2 3">
    <name type="scientific">Portunus trituberculatus</name>
    <name type="common">Swimming crab</name>
    <name type="synonym">Neptunus trituberculatus</name>
    <dbReference type="NCBI Taxonomy" id="210409"/>
    <lineage>
        <taxon>Eukaryota</taxon>
        <taxon>Metazoa</taxon>
        <taxon>Ecdysozoa</taxon>
        <taxon>Arthropoda</taxon>
        <taxon>Crustacea</taxon>
        <taxon>Multicrustacea</taxon>
        <taxon>Malacostraca</taxon>
        <taxon>Eumalacostraca</taxon>
        <taxon>Eucarida</taxon>
        <taxon>Decapoda</taxon>
        <taxon>Pleocyemata</taxon>
        <taxon>Brachyura</taxon>
        <taxon>Eubrachyura</taxon>
        <taxon>Portunoidea</taxon>
        <taxon>Portunidae</taxon>
        <taxon>Portuninae</taxon>
        <taxon>Portunus</taxon>
    </lineage>
</organism>
<evidence type="ECO:0000313" key="2">
    <source>
        <dbReference type="EMBL" id="MPC24487.1"/>
    </source>
</evidence>
<reference evidence="2 3" key="1">
    <citation type="submission" date="2019-05" db="EMBL/GenBank/DDBJ databases">
        <title>Another draft genome of Portunus trituberculatus and its Hox gene families provides insights of decapod evolution.</title>
        <authorList>
            <person name="Jeong J.-H."/>
            <person name="Song I."/>
            <person name="Kim S."/>
            <person name="Choi T."/>
            <person name="Kim D."/>
            <person name="Ryu S."/>
            <person name="Kim W."/>
        </authorList>
    </citation>
    <scope>NUCLEOTIDE SEQUENCE [LARGE SCALE GENOMIC DNA]</scope>
    <source>
        <tissue evidence="2">Muscle</tissue>
    </source>
</reference>